<dbReference type="PANTHER" id="PTHR13742:SF17">
    <property type="entry name" value="RE32990P-RELATED"/>
    <property type="match status" value="1"/>
</dbReference>
<dbReference type="GO" id="GO:0030154">
    <property type="term" value="P:cell differentiation"/>
    <property type="evidence" value="ECO:0007669"/>
    <property type="project" value="TreeGrafter"/>
</dbReference>
<evidence type="ECO:0000259" key="1">
    <source>
        <dbReference type="SMART" id="SM01367"/>
    </source>
</evidence>
<proteinExistence type="predicted"/>
<name>A0AAV4JEM6_9GAST</name>
<dbReference type="GO" id="GO:2000134">
    <property type="term" value="P:negative regulation of G1/S transition of mitotic cell cycle"/>
    <property type="evidence" value="ECO:0007669"/>
    <property type="project" value="TreeGrafter"/>
</dbReference>
<evidence type="ECO:0000313" key="3">
    <source>
        <dbReference type="Proteomes" id="UP000762676"/>
    </source>
</evidence>
<dbReference type="Proteomes" id="UP000762676">
    <property type="component" value="Unassembled WGS sequence"/>
</dbReference>
<evidence type="ECO:0000313" key="2">
    <source>
        <dbReference type="EMBL" id="GFS21269.1"/>
    </source>
</evidence>
<sequence length="190" mass="22029">MRKWADMASLPKSFRDKIDKLERNFAVSTVIFKKFEPIFLDIFVNPAQPHDAPRQARGRKQRTEKRKKWTKNGWQLIEGYKKLNGNFPAISDDLVNSYHLLLCCIDWVFANALLSGRKDLLKTDFEGLPSDFLSVNFRPGEEAPCIMQLLCESHDGLVVEAKTIKEHWWKPFVKKLFEKKVLGSITVAVY</sequence>
<dbReference type="Gene3D" id="1.10.472.140">
    <property type="match status" value="1"/>
</dbReference>
<organism evidence="2 3">
    <name type="scientific">Elysia marginata</name>
    <dbReference type="NCBI Taxonomy" id="1093978"/>
    <lineage>
        <taxon>Eukaryota</taxon>
        <taxon>Metazoa</taxon>
        <taxon>Spiralia</taxon>
        <taxon>Lophotrochozoa</taxon>
        <taxon>Mollusca</taxon>
        <taxon>Gastropoda</taxon>
        <taxon>Heterobranchia</taxon>
        <taxon>Euthyneura</taxon>
        <taxon>Panpulmonata</taxon>
        <taxon>Sacoglossa</taxon>
        <taxon>Placobranchoidea</taxon>
        <taxon>Plakobranchidae</taxon>
        <taxon>Elysia</taxon>
    </lineage>
</organism>
<accession>A0AAV4JEM6</accession>
<reference evidence="2 3" key="1">
    <citation type="journal article" date="2021" name="Elife">
        <title>Chloroplast acquisition without the gene transfer in kleptoplastic sea slugs, Plakobranchus ocellatus.</title>
        <authorList>
            <person name="Maeda T."/>
            <person name="Takahashi S."/>
            <person name="Yoshida T."/>
            <person name="Shimamura S."/>
            <person name="Takaki Y."/>
            <person name="Nagai Y."/>
            <person name="Toyoda A."/>
            <person name="Suzuki Y."/>
            <person name="Arimoto A."/>
            <person name="Ishii H."/>
            <person name="Satoh N."/>
            <person name="Nishiyama T."/>
            <person name="Hasebe M."/>
            <person name="Maruyama T."/>
            <person name="Minagawa J."/>
            <person name="Obokata J."/>
            <person name="Shigenobu S."/>
        </authorList>
    </citation>
    <scope>NUCLEOTIDE SEQUENCE [LARGE SCALE GENOMIC DNA]</scope>
</reference>
<dbReference type="InterPro" id="IPR028309">
    <property type="entry name" value="RB_fam"/>
</dbReference>
<comment type="caution">
    <text evidence="2">The sequence shown here is derived from an EMBL/GenBank/DDBJ whole genome shotgun (WGS) entry which is preliminary data.</text>
</comment>
<keyword evidence="3" id="KW-1185">Reference proteome</keyword>
<gene>
    <name evidence="2" type="ORF">ElyMa_005078200</name>
</gene>
<dbReference type="AlphaFoldDB" id="A0AAV4JEM6"/>
<dbReference type="Pfam" id="PF11934">
    <property type="entry name" value="DUF3452"/>
    <property type="match status" value="1"/>
</dbReference>
<protein>
    <submittedName>
        <fullName evidence="2">Retinoblastoma-like protein 1</fullName>
    </submittedName>
</protein>
<feature type="domain" description="Retinoblastoma-associated protein N-terminal" evidence="1">
    <location>
        <begin position="1"/>
        <end position="111"/>
    </location>
</feature>
<dbReference type="GO" id="GO:0006357">
    <property type="term" value="P:regulation of transcription by RNA polymerase II"/>
    <property type="evidence" value="ECO:0007669"/>
    <property type="project" value="InterPro"/>
</dbReference>
<dbReference type="InterPro" id="IPR024599">
    <property type="entry name" value="RB_N"/>
</dbReference>
<dbReference type="PANTHER" id="PTHR13742">
    <property type="entry name" value="RETINOBLASTOMA-ASSOCIATED PROTEIN RB -RELATED"/>
    <property type="match status" value="1"/>
</dbReference>
<dbReference type="GO" id="GO:0005667">
    <property type="term" value="C:transcription regulator complex"/>
    <property type="evidence" value="ECO:0007669"/>
    <property type="project" value="TreeGrafter"/>
</dbReference>
<dbReference type="GO" id="GO:0000785">
    <property type="term" value="C:chromatin"/>
    <property type="evidence" value="ECO:0007669"/>
    <property type="project" value="TreeGrafter"/>
</dbReference>
<dbReference type="SMART" id="SM01367">
    <property type="entry name" value="DUF3452"/>
    <property type="match status" value="1"/>
</dbReference>
<dbReference type="GO" id="GO:0000977">
    <property type="term" value="F:RNA polymerase II transcription regulatory region sequence-specific DNA binding"/>
    <property type="evidence" value="ECO:0007669"/>
    <property type="project" value="TreeGrafter"/>
</dbReference>
<dbReference type="EMBL" id="BMAT01010156">
    <property type="protein sequence ID" value="GFS21269.1"/>
    <property type="molecule type" value="Genomic_DNA"/>
</dbReference>